<comment type="caution">
    <text evidence="2">The sequence shown here is derived from an EMBL/GenBank/DDBJ whole genome shotgun (WGS) entry which is preliminary data.</text>
</comment>
<proteinExistence type="predicted"/>
<dbReference type="PROSITE" id="PS51352">
    <property type="entry name" value="THIOREDOXIN_2"/>
    <property type="match status" value="1"/>
</dbReference>
<dbReference type="SUPFAM" id="SSF52833">
    <property type="entry name" value="Thioredoxin-like"/>
    <property type="match status" value="1"/>
</dbReference>
<accession>A0ABV9T090</accession>
<dbReference type="CDD" id="cd02966">
    <property type="entry name" value="TlpA_like_family"/>
    <property type="match status" value="1"/>
</dbReference>
<dbReference type="Pfam" id="PF00578">
    <property type="entry name" value="AhpC-TSA"/>
    <property type="match status" value="1"/>
</dbReference>
<dbReference type="RefSeq" id="WP_377064220.1">
    <property type="nucleotide sequence ID" value="NZ_JBHSJJ010000005.1"/>
</dbReference>
<dbReference type="InterPro" id="IPR036249">
    <property type="entry name" value="Thioredoxin-like_sf"/>
</dbReference>
<name>A0ABV9T090_9BACT</name>
<keyword evidence="3" id="KW-1185">Reference proteome</keyword>
<dbReference type="InterPro" id="IPR013766">
    <property type="entry name" value="Thioredoxin_domain"/>
</dbReference>
<dbReference type="EMBL" id="JBHSJJ010000005">
    <property type="protein sequence ID" value="MFC4872110.1"/>
    <property type="molecule type" value="Genomic_DNA"/>
</dbReference>
<evidence type="ECO:0000313" key="3">
    <source>
        <dbReference type="Proteomes" id="UP001595818"/>
    </source>
</evidence>
<reference evidence="3" key="1">
    <citation type="journal article" date="2019" name="Int. J. Syst. Evol. Microbiol.">
        <title>The Global Catalogue of Microorganisms (GCM) 10K type strain sequencing project: providing services to taxonomists for standard genome sequencing and annotation.</title>
        <authorList>
            <consortium name="The Broad Institute Genomics Platform"/>
            <consortium name="The Broad Institute Genome Sequencing Center for Infectious Disease"/>
            <person name="Wu L."/>
            <person name="Ma J."/>
        </authorList>
    </citation>
    <scope>NUCLEOTIDE SEQUENCE [LARGE SCALE GENOMIC DNA]</scope>
    <source>
        <strain evidence="3">CGMCC 4.7466</strain>
    </source>
</reference>
<dbReference type="InterPro" id="IPR050553">
    <property type="entry name" value="Thioredoxin_ResA/DsbE_sf"/>
</dbReference>
<evidence type="ECO:0000313" key="2">
    <source>
        <dbReference type="EMBL" id="MFC4872110.1"/>
    </source>
</evidence>
<dbReference type="Proteomes" id="UP001595818">
    <property type="component" value="Unassembled WGS sequence"/>
</dbReference>
<dbReference type="Gene3D" id="3.40.30.10">
    <property type="entry name" value="Glutaredoxin"/>
    <property type="match status" value="1"/>
</dbReference>
<dbReference type="PANTHER" id="PTHR42852:SF13">
    <property type="entry name" value="PROTEIN DIPZ"/>
    <property type="match status" value="1"/>
</dbReference>
<protein>
    <submittedName>
        <fullName evidence="2">TlpA family protein disulfide reductase</fullName>
    </submittedName>
</protein>
<sequence length="442" mass="50854">MKSSKRLYITILILVCSCTIGQKLKGQELTTVRIGDRIPNVLLPELLNHPKGSAQLHDFLGKPLIIDFWFLGCSSCVKLMPHLDSLQKEYHGKLQILLSTHDEREKVENFFNRSRYVQGIKFTQVINDAVLKKLFPAMIMPHQVWIDKNGIVKAITDGNSATRENIEKFIEGKDFDFVPKIDEELDPFVANAVQPAMLYNYIGNKEKILKYSYLSEFRPEFSGTSTRSIEDPVNHILRFKSMNSHFLMLYNFAYGGGLGILEDTHLKTRFIIETNSTLPRVPELNNYNQYYCYDLICRYDGAEDGISKAISKYMIDDLDKAFNVKSHEEKKLVKCWVLKEYGDSKVYQEPVGEGMGFKANAEELEPGKQLIIENFFVRNLTQLLNYNSEIPFVNKVGNKGKISFIVTWKPNNVKAMSAELRKYGLEIALEDMERDVIVLRDR</sequence>
<evidence type="ECO:0000259" key="1">
    <source>
        <dbReference type="PROSITE" id="PS51352"/>
    </source>
</evidence>
<dbReference type="PANTHER" id="PTHR42852">
    <property type="entry name" value="THIOL:DISULFIDE INTERCHANGE PROTEIN DSBE"/>
    <property type="match status" value="1"/>
</dbReference>
<organism evidence="2 3">
    <name type="scientific">Negadavirga shengliensis</name>
    <dbReference type="NCBI Taxonomy" id="1389218"/>
    <lineage>
        <taxon>Bacteria</taxon>
        <taxon>Pseudomonadati</taxon>
        <taxon>Bacteroidota</taxon>
        <taxon>Cytophagia</taxon>
        <taxon>Cytophagales</taxon>
        <taxon>Cyclobacteriaceae</taxon>
        <taxon>Negadavirga</taxon>
    </lineage>
</organism>
<gene>
    <name evidence="2" type="ORF">ACFPFU_10455</name>
</gene>
<dbReference type="InterPro" id="IPR000866">
    <property type="entry name" value="AhpC/TSA"/>
</dbReference>
<feature type="domain" description="Thioredoxin" evidence="1">
    <location>
        <begin position="32"/>
        <end position="175"/>
    </location>
</feature>
<dbReference type="PROSITE" id="PS51257">
    <property type="entry name" value="PROKAR_LIPOPROTEIN"/>
    <property type="match status" value="1"/>
</dbReference>